<sequence length="94" mass="9399">MMASTLTPSRSSTEIWARPLQAPTIKAGANAALIVVDHAAIPGEGEMIEVFGIEAGHALGVDDLAANGGHAIGGIQSTDTNGCGAPSFASDRIA</sequence>
<comment type="caution">
    <text evidence="1">The sequence shown here is derived from an EMBL/GenBank/DDBJ whole genome shotgun (WGS) entry which is preliminary data.</text>
</comment>
<evidence type="ECO:0000313" key="1">
    <source>
        <dbReference type="EMBL" id="MDQ8207301.1"/>
    </source>
</evidence>
<dbReference type="Proteomes" id="UP001225316">
    <property type="component" value="Unassembled WGS sequence"/>
</dbReference>
<gene>
    <name evidence="1" type="ORF">QEH52_07265</name>
</gene>
<accession>A0ABU1AT27</accession>
<name>A0ABU1AT27_9BACT</name>
<reference evidence="1 2" key="1">
    <citation type="submission" date="2023-04" db="EMBL/GenBank/DDBJ databases">
        <title>A novel bacteria isolated from coastal sediment.</title>
        <authorList>
            <person name="Liu X.-J."/>
            <person name="Du Z.-J."/>
        </authorList>
    </citation>
    <scope>NUCLEOTIDE SEQUENCE [LARGE SCALE GENOMIC DNA]</scope>
    <source>
        <strain evidence="1 2">SDUM461003</strain>
    </source>
</reference>
<proteinExistence type="predicted"/>
<dbReference type="EMBL" id="JARXHW010000012">
    <property type="protein sequence ID" value="MDQ8207301.1"/>
    <property type="molecule type" value="Genomic_DNA"/>
</dbReference>
<organism evidence="1 2">
    <name type="scientific">Thalassobacterium maritimum</name>
    <dbReference type="NCBI Taxonomy" id="3041265"/>
    <lineage>
        <taxon>Bacteria</taxon>
        <taxon>Pseudomonadati</taxon>
        <taxon>Verrucomicrobiota</taxon>
        <taxon>Opitutia</taxon>
        <taxon>Puniceicoccales</taxon>
        <taxon>Coraliomargaritaceae</taxon>
        <taxon>Thalassobacterium</taxon>
    </lineage>
</organism>
<dbReference type="RefSeq" id="WP_308949435.1">
    <property type="nucleotide sequence ID" value="NZ_JARXHW010000012.1"/>
</dbReference>
<evidence type="ECO:0000313" key="2">
    <source>
        <dbReference type="Proteomes" id="UP001225316"/>
    </source>
</evidence>
<keyword evidence="2" id="KW-1185">Reference proteome</keyword>
<protein>
    <submittedName>
        <fullName evidence="1">Uncharacterized protein</fullName>
    </submittedName>
</protein>